<feature type="transmembrane region" description="Helical" evidence="10">
    <location>
        <begin position="78"/>
        <end position="96"/>
    </location>
</feature>
<keyword evidence="5 10" id="KW-0812">Transmembrane</keyword>
<keyword evidence="2" id="KW-0813">Transport</keyword>
<dbReference type="RefSeq" id="WP_136361529.1">
    <property type="nucleotide sequence ID" value="NZ_VRYN01000001.1"/>
</dbReference>
<feature type="region of interest" description="Disordered" evidence="9">
    <location>
        <begin position="472"/>
        <end position="491"/>
    </location>
</feature>
<evidence type="ECO:0000256" key="4">
    <source>
        <dbReference type="ARBA" id="ARBA00022475"/>
    </source>
</evidence>
<evidence type="ECO:0000256" key="2">
    <source>
        <dbReference type="ARBA" id="ARBA00022448"/>
    </source>
</evidence>
<comment type="subcellular location">
    <subcellularLocation>
        <location evidence="1">Cell membrane</location>
        <topology evidence="1">Multi-pass membrane protein</topology>
    </subcellularLocation>
</comment>
<reference evidence="12" key="3">
    <citation type="journal article" name="MicrobiologyOpen">
        <title>Whole-genome comparison between the type strain of Halobacterium salinarum (DSM 3754(T)) and the laboratory strains R1 and NRC-1.</title>
        <authorList>
            <person name="Pfeiffer F."/>
            <person name="Losensky G."/>
            <person name="Marchfelder A."/>
            <person name="Habermann B."/>
            <person name="Dyall-Smith M."/>
        </authorList>
    </citation>
    <scope>NUCLEOTIDE SEQUENCE</scope>
    <source>
        <strain evidence="12">91-R6</strain>
    </source>
</reference>
<dbReference type="GO" id="GO:0015297">
    <property type="term" value="F:antiporter activity"/>
    <property type="evidence" value="ECO:0007669"/>
    <property type="project" value="UniProtKB-KW"/>
</dbReference>
<feature type="domain" description="Na+/H+ antiporter NhaC-like C-terminal" evidence="11">
    <location>
        <begin position="171"/>
        <end position="466"/>
    </location>
</feature>
<evidence type="ECO:0000256" key="8">
    <source>
        <dbReference type="ARBA" id="ARBA00038435"/>
    </source>
</evidence>
<dbReference type="Proteomes" id="UP000296216">
    <property type="component" value="Chromosome"/>
</dbReference>
<feature type="transmembrane region" description="Helical" evidence="10">
    <location>
        <begin position="23"/>
        <end position="43"/>
    </location>
</feature>
<evidence type="ECO:0000313" key="14">
    <source>
        <dbReference type="Proteomes" id="UP000296216"/>
    </source>
</evidence>
<dbReference type="EMBL" id="VRYN01000001">
    <property type="protein sequence ID" value="TYO82011.1"/>
    <property type="molecule type" value="Genomic_DNA"/>
</dbReference>
<proteinExistence type="inferred from homology"/>
<keyword evidence="3" id="KW-0050">Antiport</keyword>
<feature type="transmembrane region" description="Helical" evidence="10">
    <location>
        <begin position="108"/>
        <end position="136"/>
    </location>
</feature>
<dbReference type="AlphaFoldDB" id="A0A4D6GYL9"/>
<name>A0A4D6GYL9_HALS9</name>
<feature type="transmembrane region" description="Helical" evidence="10">
    <location>
        <begin position="205"/>
        <end position="226"/>
    </location>
</feature>
<keyword evidence="7 10" id="KW-0472">Membrane</keyword>
<feature type="transmembrane region" description="Helical" evidence="10">
    <location>
        <begin position="443"/>
        <end position="465"/>
    </location>
</feature>
<dbReference type="InterPro" id="IPR052180">
    <property type="entry name" value="NhaC_Na-H+_Antiporter"/>
</dbReference>
<feature type="transmembrane region" description="Helical" evidence="10">
    <location>
        <begin position="49"/>
        <end position="66"/>
    </location>
</feature>
<evidence type="ECO:0000256" key="10">
    <source>
        <dbReference type="SAM" id="Phobius"/>
    </source>
</evidence>
<evidence type="ECO:0000256" key="1">
    <source>
        <dbReference type="ARBA" id="ARBA00004651"/>
    </source>
</evidence>
<evidence type="ECO:0000313" key="13">
    <source>
        <dbReference type="EMBL" id="TYO82011.1"/>
    </source>
</evidence>
<evidence type="ECO:0000256" key="5">
    <source>
        <dbReference type="ARBA" id="ARBA00022692"/>
    </source>
</evidence>
<dbReference type="EMBL" id="CP038631">
    <property type="protein sequence ID" value="QCC45752.1"/>
    <property type="molecule type" value="Genomic_DNA"/>
</dbReference>
<gene>
    <name evidence="12" type="primary">nhaC2</name>
    <name evidence="13" type="ORF">APQ99_00527</name>
    <name evidence="12" type="ORF">HBSAL_10545</name>
</gene>
<dbReference type="GO" id="GO:0005886">
    <property type="term" value="C:plasma membrane"/>
    <property type="evidence" value="ECO:0007669"/>
    <property type="project" value="UniProtKB-SubCell"/>
</dbReference>
<accession>A0A4D6GYL9</accession>
<dbReference type="Pfam" id="PF03553">
    <property type="entry name" value="Na_H_antiporter"/>
    <property type="match status" value="1"/>
</dbReference>
<evidence type="ECO:0000256" key="9">
    <source>
        <dbReference type="SAM" id="MobiDB-lite"/>
    </source>
</evidence>
<evidence type="ECO:0000256" key="3">
    <source>
        <dbReference type="ARBA" id="ARBA00022449"/>
    </source>
</evidence>
<evidence type="ECO:0000256" key="6">
    <source>
        <dbReference type="ARBA" id="ARBA00022989"/>
    </source>
</evidence>
<feature type="transmembrane region" description="Helical" evidence="10">
    <location>
        <begin position="148"/>
        <end position="174"/>
    </location>
</feature>
<dbReference type="Proteomes" id="UP000323075">
    <property type="component" value="Unassembled WGS sequence"/>
</dbReference>
<evidence type="ECO:0000256" key="7">
    <source>
        <dbReference type="ARBA" id="ARBA00023136"/>
    </source>
</evidence>
<keyword evidence="4" id="KW-1003">Cell membrane</keyword>
<feature type="transmembrane region" description="Helical" evidence="10">
    <location>
        <begin position="246"/>
        <end position="265"/>
    </location>
</feature>
<evidence type="ECO:0000313" key="12">
    <source>
        <dbReference type="EMBL" id="QCC45752.1"/>
    </source>
</evidence>
<dbReference type="PANTHER" id="PTHR33451:SF3">
    <property type="entry name" value="MALATE-2H(+)_NA(+)-LACTATE ANTIPORTER"/>
    <property type="match status" value="1"/>
</dbReference>
<keyword evidence="6 10" id="KW-1133">Transmembrane helix</keyword>
<reference evidence="12 14" key="1">
    <citation type="journal article" date="2019" name="Microbiol. Resour. Announc.">
        <title>The Genome Sequence of the Halobacterium salinarum Type Strain Is Closely Related to That of Laboratory Strains NRC-1 and R1.</title>
        <authorList>
            <person name="Pfeiffer F."/>
            <person name="Marchfelder A."/>
            <person name="Habermann B."/>
            <person name="Dyall-Smith M.L."/>
        </authorList>
    </citation>
    <scope>NUCLEOTIDE SEQUENCE [LARGE SCALE GENOMIC DNA]</scope>
    <source>
        <strain evidence="12">91-R6</strain>
        <strain evidence="14">ATCC 33171 / DSM 3754 / JCM 8978 / NBRC 102687 / NCIMB 764 / 91-R6</strain>
    </source>
</reference>
<sequence length="491" mass="50439">MSDFTPLAYEDIDDARKPTLTEALVPVLVVVVSLGVGSGYLGLAPHAPLLWSITFTGLFARYHLGYDWERVSDAALAGLRMGLQAILILFVIYGLIATWTSAGTIPGLMYYGLGALTPAVFLPVTAILAAVVAFAIGSSWTTVGTLGVAFVGIGSGLGIPLPMTAGAIVSGAYAGDKQSPLSDTTNLAAAVTNADLYDHINGMRLGTAIAFGLSVLAYAVLGVLIVDGGAANVTAISGPLAGSYALGPLVFLPLVVTFGLAFRGYPALPSLVAGVFAGALTTIAVQGASFTAAWNVFLNGTTPETGSELVNNLLTTGGIAGSAWTIAVVVAALSLGGLLERTGVLPTLTHHLTRAIWSPESLVAGTGVAAIATNAFSAQQYMSIVVPSVSLRTLYDEYDLNERDLSRAVEAAGTPTGPFFPWHAGAVFMTGALYTSQPGAISWWWAPYYFFGILSPLVLFGLVLAGRGYDRAGSATQPAAPAANAAATDDD</sequence>
<comment type="similarity">
    <text evidence="8">Belongs to the NhaC Na(+)/H(+) (TC 2.A.35) antiporter family.</text>
</comment>
<organism evidence="12 14">
    <name type="scientific">Halobacterium salinarum (strain ATCC 33171 / DSM 3754 / JCM 8978 / NBRC 102687 / NCIMB 764 / 91-R6)</name>
    <dbReference type="NCBI Taxonomy" id="2597657"/>
    <lineage>
        <taxon>Archaea</taxon>
        <taxon>Methanobacteriati</taxon>
        <taxon>Methanobacteriota</taxon>
        <taxon>Stenosarchaea group</taxon>
        <taxon>Halobacteria</taxon>
        <taxon>Halobacteriales</taxon>
        <taxon>Halobacteriaceae</taxon>
        <taxon>Halobacterium</taxon>
    </lineage>
</organism>
<feature type="transmembrane region" description="Helical" evidence="10">
    <location>
        <begin position="271"/>
        <end position="297"/>
    </location>
</feature>
<dbReference type="PANTHER" id="PTHR33451">
    <property type="entry name" value="MALATE-2H(+)/NA(+)-LACTATE ANTIPORTER"/>
    <property type="match status" value="1"/>
</dbReference>
<evidence type="ECO:0000259" key="11">
    <source>
        <dbReference type="Pfam" id="PF03553"/>
    </source>
</evidence>
<dbReference type="InterPro" id="IPR018461">
    <property type="entry name" value="Na/H_Antiport_NhaC-like_C"/>
</dbReference>
<feature type="transmembrane region" description="Helical" evidence="10">
    <location>
        <begin position="309"/>
        <end position="335"/>
    </location>
</feature>
<evidence type="ECO:0000313" key="15">
    <source>
        <dbReference type="Proteomes" id="UP000323075"/>
    </source>
</evidence>
<reference evidence="13 15" key="2">
    <citation type="submission" date="2019-07" db="EMBL/GenBank/DDBJ databases">
        <title>Genomic Encyclopedia of Archaeal and Bacterial Type Strains, Phase II (KMG-II): from individual species to whole genera.</title>
        <authorList>
            <person name="Goeker M."/>
        </authorList>
    </citation>
    <scope>NUCLEOTIDE SEQUENCE [LARGE SCALE GENOMIC DNA]</scope>
    <source>
        <strain evidence="13 15">DSM 3754</strain>
    </source>
</reference>
<dbReference type="GeneID" id="39855941"/>
<protein>
    <submittedName>
        <fullName evidence="12">Putative NhaC-type sodium/proton antiporter</fullName>
    </submittedName>
    <submittedName>
        <fullName evidence="13">Transporter, NhaC family</fullName>
    </submittedName>
</protein>